<sequence length="49" mass="5246">MSLAAIRRVYYSEGAPAALRMLCGLGCRNFRDACDALGAILRMGGEPID</sequence>
<comment type="caution">
    <text evidence="1">The sequence shown here is derived from an EMBL/GenBank/DDBJ whole genome shotgun (WGS) entry which is preliminary data.</text>
</comment>
<gene>
    <name evidence="1" type="ORF">LCGC14_1649710</name>
</gene>
<evidence type="ECO:0000313" key="1">
    <source>
        <dbReference type="EMBL" id="KKM20029.1"/>
    </source>
</evidence>
<organism evidence="1">
    <name type="scientific">marine sediment metagenome</name>
    <dbReference type="NCBI Taxonomy" id="412755"/>
    <lineage>
        <taxon>unclassified sequences</taxon>
        <taxon>metagenomes</taxon>
        <taxon>ecological metagenomes</taxon>
    </lineage>
</organism>
<dbReference type="AlphaFoldDB" id="A0A0F9IJS5"/>
<protein>
    <submittedName>
        <fullName evidence="1">Uncharacterized protein</fullName>
    </submittedName>
</protein>
<accession>A0A0F9IJS5</accession>
<proteinExistence type="predicted"/>
<name>A0A0F9IJS5_9ZZZZ</name>
<reference evidence="1" key="1">
    <citation type="journal article" date="2015" name="Nature">
        <title>Complex archaea that bridge the gap between prokaryotes and eukaryotes.</title>
        <authorList>
            <person name="Spang A."/>
            <person name="Saw J.H."/>
            <person name="Jorgensen S.L."/>
            <person name="Zaremba-Niedzwiedzka K."/>
            <person name="Martijn J."/>
            <person name="Lind A.E."/>
            <person name="van Eijk R."/>
            <person name="Schleper C."/>
            <person name="Guy L."/>
            <person name="Ettema T.J."/>
        </authorList>
    </citation>
    <scope>NUCLEOTIDE SEQUENCE</scope>
</reference>
<dbReference type="EMBL" id="LAZR01013855">
    <property type="protein sequence ID" value="KKM20029.1"/>
    <property type="molecule type" value="Genomic_DNA"/>
</dbReference>